<dbReference type="EMBL" id="ASPP01043325">
    <property type="protein sequence ID" value="ETN99656.1"/>
    <property type="molecule type" value="Genomic_DNA"/>
</dbReference>
<reference evidence="1 2" key="1">
    <citation type="journal article" date="2013" name="Curr. Biol.">
        <title>The Genome of the Foraminiferan Reticulomyxa filosa.</title>
        <authorList>
            <person name="Glockner G."/>
            <person name="Hulsmann N."/>
            <person name="Schleicher M."/>
            <person name="Noegel A.A."/>
            <person name="Eichinger L."/>
            <person name="Gallinger C."/>
            <person name="Pawlowski J."/>
            <person name="Sierra R."/>
            <person name="Euteneuer U."/>
            <person name="Pillet L."/>
            <person name="Moustafa A."/>
            <person name="Platzer M."/>
            <person name="Groth M."/>
            <person name="Szafranski K."/>
            <person name="Schliwa M."/>
        </authorList>
    </citation>
    <scope>NUCLEOTIDE SEQUENCE [LARGE SCALE GENOMIC DNA]</scope>
</reference>
<name>X6LEU6_RETFI</name>
<accession>X6LEU6</accession>
<evidence type="ECO:0000313" key="1">
    <source>
        <dbReference type="EMBL" id="ETN99656.1"/>
    </source>
</evidence>
<comment type="caution">
    <text evidence="1">The sequence shown here is derived from an EMBL/GenBank/DDBJ whole genome shotgun (WGS) entry which is preliminary data.</text>
</comment>
<keyword evidence="2" id="KW-1185">Reference proteome</keyword>
<sequence>EFNSFHVIWKDNYNRTHKGPLNPYSITFKQGVQYIKNKLQMIDHFIFGRNELILLECEFDKYKPAISSKISKMNDSDVLLHDIYKHLPHYPIIQVYWEIKGLFMVSYKRTIGIERNNLPKSDELSIEFTPLNQKTKFNPLLYECDIHKIKIIQDAVNIKMTRNNYLQKLLHEVIKNGYLCDLITFQYTNNKKDEKQFYDIVS</sequence>
<gene>
    <name evidence="1" type="ORF">RFI_37814</name>
</gene>
<dbReference type="AlphaFoldDB" id="X6LEU6"/>
<evidence type="ECO:0000313" key="2">
    <source>
        <dbReference type="Proteomes" id="UP000023152"/>
    </source>
</evidence>
<dbReference type="OrthoDB" id="6257037at2759"/>
<protein>
    <submittedName>
        <fullName evidence="1">Uncharacterized protein</fullName>
    </submittedName>
</protein>
<feature type="non-terminal residue" evidence="1">
    <location>
        <position position="1"/>
    </location>
</feature>
<organism evidence="1 2">
    <name type="scientific">Reticulomyxa filosa</name>
    <dbReference type="NCBI Taxonomy" id="46433"/>
    <lineage>
        <taxon>Eukaryota</taxon>
        <taxon>Sar</taxon>
        <taxon>Rhizaria</taxon>
        <taxon>Retaria</taxon>
        <taxon>Foraminifera</taxon>
        <taxon>Monothalamids</taxon>
        <taxon>Reticulomyxidae</taxon>
        <taxon>Reticulomyxa</taxon>
    </lineage>
</organism>
<dbReference type="Proteomes" id="UP000023152">
    <property type="component" value="Unassembled WGS sequence"/>
</dbReference>
<proteinExistence type="predicted"/>